<protein>
    <submittedName>
        <fullName evidence="2">Uncharacterized protein</fullName>
    </submittedName>
</protein>
<dbReference type="VEuPathDB" id="TrichDB:TVAG_388570"/>
<dbReference type="EMBL" id="DS113269">
    <property type="protein sequence ID" value="EAY14525.1"/>
    <property type="molecule type" value="Genomic_DNA"/>
</dbReference>
<keyword evidence="1" id="KW-1133">Transmembrane helix</keyword>
<evidence type="ECO:0000313" key="2">
    <source>
        <dbReference type="EMBL" id="EAY14525.1"/>
    </source>
</evidence>
<keyword evidence="1" id="KW-0472">Membrane</keyword>
<sequence>MKKTRHLLHTIKRYIFVPCIVLVAICTILIYKSKSSSEKEILTCPVCNIPLVSNSTTSSSRDVILTSALSEYKRLQYFIRTLRSTQSKARVILFLEEEKTLTNDLLYLFNACSIEPVFVKYTNDVIKSAPKLSRYYFEYQWLKEHVNEVDRVLHTDSFDVIFQGDPFSEKISRNKLYFTVEHVSIKNSLWTSSWINQCYGPQKLHRIEDETVSCSGVTIGGSRAYFEYLKILLNTEKWAECFGHSLDQAHHNYLFYNGTFKSAGLDIHKLNCDSEYLTMHFCCKKLKCILDDNGVMHGPKHSDPLLIHQYNRWHNLTDRNKIICPNFKVGKVLKKEEIPIIGFGEFILPQKTLEPPR</sequence>
<dbReference type="RefSeq" id="XP_001326748.1">
    <property type="nucleotide sequence ID" value="XM_001326713.1"/>
</dbReference>
<dbReference type="Proteomes" id="UP000001542">
    <property type="component" value="Unassembled WGS sequence"/>
</dbReference>
<feature type="transmembrane region" description="Helical" evidence="1">
    <location>
        <begin position="12"/>
        <end position="31"/>
    </location>
</feature>
<dbReference type="VEuPathDB" id="TrichDB:TVAGG3_0321110"/>
<dbReference type="OrthoDB" id="413746at2759"/>
<name>A2DYJ0_TRIV3</name>
<proteinExistence type="predicted"/>
<dbReference type="eggNOG" id="ENOG502SEKU">
    <property type="taxonomic scope" value="Eukaryota"/>
</dbReference>
<dbReference type="AlphaFoldDB" id="A2DYJ0"/>
<dbReference type="OMA" id="NDRRISC"/>
<evidence type="ECO:0000313" key="3">
    <source>
        <dbReference type="Proteomes" id="UP000001542"/>
    </source>
</evidence>
<organism evidence="2 3">
    <name type="scientific">Trichomonas vaginalis (strain ATCC PRA-98 / G3)</name>
    <dbReference type="NCBI Taxonomy" id="412133"/>
    <lineage>
        <taxon>Eukaryota</taxon>
        <taxon>Metamonada</taxon>
        <taxon>Parabasalia</taxon>
        <taxon>Trichomonadida</taxon>
        <taxon>Trichomonadidae</taxon>
        <taxon>Trichomonas</taxon>
    </lineage>
</organism>
<keyword evidence="3" id="KW-1185">Reference proteome</keyword>
<gene>
    <name evidence="2" type="ORF">TVAG_388570</name>
</gene>
<reference evidence="2" key="2">
    <citation type="journal article" date="2007" name="Science">
        <title>Draft genome sequence of the sexually transmitted pathogen Trichomonas vaginalis.</title>
        <authorList>
            <person name="Carlton J.M."/>
            <person name="Hirt R.P."/>
            <person name="Silva J.C."/>
            <person name="Delcher A.L."/>
            <person name="Schatz M."/>
            <person name="Zhao Q."/>
            <person name="Wortman J.R."/>
            <person name="Bidwell S.L."/>
            <person name="Alsmark U.C.M."/>
            <person name="Besteiro S."/>
            <person name="Sicheritz-Ponten T."/>
            <person name="Noel C.J."/>
            <person name="Dacks J.B."/>
            <person name="Foster P.G."/>
            <person name="Simillion C."/>
            <person name="Van de Peer Y."/>
            <person name="Miranda-Saavedra D."/>
            <person name="Barton G.J."/>
            <person name="Westrop G.D."/>
            <person name="Mueller S."/>
            <person name="Dessi D."/>
            <person name="Fiori P.L."/>
            <person name="Ren Q."/>
            <person name="Paulsen I."/>
            <person name="Zhang H."/>
            <person name="Bastida-Corcuera F.D."/>
            <person name="Simoes-Barbosa A."/>
            <person name="Brown M.T."/>
            <person name="Hayes R.D."/>
            <person name="Mukherjee M."/>
            <person name="Okumura C.Y."/>
            <person name="Schneider R."/>
            <person name="Smith A.J."/>
            <person name="Vanacova S."/>
            <person name="Villalvazo M."/>
            <person name="Haas B.J."/>
            <person name="Pertea M."/>
            <person name="Feldblyum T.V."/>
            <person name="Utterback T.R."/>
            <person name="Shu C.L."/>
            <person name="Osoegawa K."/>
            <person name="de Jong P.J."/>
            <person name="Hrdy I."/>
            <person name="Horvathova L."/>
            <person name="Zubacova Z."/>
            <person name="Dolezal P."/>
            <person name="Malik S.B."/>
            <person name="Logsdon J.M. Jr."/>
            <person name="Henze K."/>
            <person name="Gupta A."/>
            <person name="Wang C.C."/>
            <person name="Dunne R.L."/>
            <person name="Upcroft J.A."/>
            <person name="Upcroft P."/>
            <person name="White O."/>
            <person name="Salzberg S.L."/>
            <person name="Tang P."/>
            <person name="Chiu C.-H."/>
            <person name="Lee Y.-S."/>
            <person name="Embley T.M."/>
            <person name="Coombs G.H."/>
            <person name="Mottram J.C."/>
            <person name="Tachezy J."/>
            <person name="Fraser-Liggett C.M."/>
            <person name="Johnson P.J."/>
        </authorList>
    </citation>
    <scope>NUCLEOTIDE SEQUENCE [LARGE SCALE GENOMIC DNA]</scope>
    <source>
        <strain evidence="2">G3</strain>
    </source>
</reference>
<reference evidence="2" key="1">
    <citation type="submission" date="2006-10" db="EMBL/GenBank/DDBJ databases">
        <authorList>
            <person name="Amadeo P."/>
            <person name="Zhao Q."/>
            <person name="Wortman J."/>
            <person name="Fraser-Liggett C."/>
            <person name="Carlton J."/>
        </authorList>
    </citation>
    <scope>NUCLEOTIDE SEQUENCE</scope>
    <source>
        <strain evidence="2">G3</strain>
    </source>
</reference>
<keyword evidence="1" id="KW-0812">Transmembrane</keyword>
<dbReference type="InParanoid" id="A2DYJ0"/>
<accession>A2DYJ0</accession>
<evidence type="ECO:0000256" key="1">
    <source>
        <dbReference type="SAM" id="Phobius"/>
    </source>
</evidence>
<dbReference type="KEGG" id="tva:4772553"/>